<evidence type="ECO:0000313" key="2">
    <source>
        <dbReference type="EMBL" id="RDB24506.1"/>
    </source>
</evidence>
<dbReference type="AlphaFoldDB" id="A0A369K0L5"/>
<gene>
    <name evidence="2" type="ORF">Hypma_008291</name>
</gene>
<accession>A0A369K0L5</accession>
<dbReference type="InParanoid" id="A0A369K0L5"/>
<dbReference type="GO" id="GO:0006974">
    <property type="term" value="P:DNA damage response"/>
    <property type="evidence" value="ECO:0007669"/>
    <property type="project" value="UniProtKB-ARBA"/>
</dbReference>
<reference evidence="2" key="1">
    <citation type="submission" date="2018-04" db="EMBL/GenBank/DDBJ databases">
        <title>Whole genome sequencing of Hypsizygus marmoreus.</title>
        <authorList>
            <person name="Choi I.-G."/>
            <person name="Min B."/>
            <person name="Kim J.-G."/>
            <person name="Kim S."/>
            <person name="Oh Y.-L."/>
            <person name="Kong W.-S."/>
            <person name="Park H."/>
            <person name="Jeong J."/>
            <person name="Song E.-S."/>
        </authorList>
    </citation>
    <scope>NUCLEOTIDE SEQUENCE [LARGE SCALE GENOMIC DNA]</scope>
    <source>
        <strain evidence="2">51987-8</strain>
    </source>
</reference>
<evidence type="ECO:0000313" key="3">
    <source>
        <dbReference type="Proteomes" id="UP000076154"/>
    </source>
</evidence>
<dbReference type="InterPro" id="IPR006084">
    <property type="entry name" value="XPG/Rad2"/>
</dbReference>
<dbReference type="Gene3D" id="3.40.50.1010">
    <property type="entry name" value="5'-nuclease"/>
    <property type="match status" value="1"/>
</dbReference>
<dbReference type="STRING" id="39966.A0A369K0L5"/>
<keyword evidence="3" id="KW-1185">Reference proteome</keyword>
<proteinExistence type="predicted"/>
<dbReference type="Proteomes" id="UP000076154">
    <property type="component" value="Unassembled WGS sequence"/>
</dbReference>
<dbReference type="InterPro" id="IPR006086">
    <property type="entry name" value="XPG-I_dom"/>
</dbReference>
<dbReference type="EMBL" id="LUEZ02000043">
    <property type="protein sequence ID" value="RDB24506.1"/>
    <property type="molecule type" value="Genomic_DNA"/>
</dbReference>
<feature type="domain" description="XPG-I" evidence="1">
    <location>
        <begin position="113"/>
        <end position="195"/>
    </location>
</feature>
<dbReference type="SUPFAM" id="SSF88723">
    <property type="entry name" value="PIN domain-like"/>
    <property type="match status" value="1"/>
</dbReference>
<sequence>MLQTAAEIRTLAQCMTKRSDGHPNKTRLGVDGSTWMSQACRTAAASGGLRSAAGRQTALLTLFNKLERLAGLPIQAIFICDDTRHLITGCGVRASRELEYLSVKFKALIEAFGFDWSTAPGGAQAELAHMNIHNLVDIVLSNASSTLVYGAPCVVQMNTVLGIDVVSIYSLANIYARLNLTRAGLFLVTILNRNDYDNGLAGCDIFLAEKLAHTPLAKSLFAAARTLTVQALTPFLVTWRETLRVELLLNVHGQLAKCYPQLAQTISPDFPKTSTLFAYARPLTSWTGINVEPDASQWGHRTIDFTLIARLAEECFGLALQGGLIPPPVVTQRPMIASSLNMKDVQVLWALTTADILTILDFNDRNRRSEPSPDSSALIRGKSPGLSDLLSDVHIGYSVQLFVPIYIPGTASRDSALLTTFPLRIWLPASVLEHSLPRLIEWYRIHYLQSSMRSPVMYTIMARNRLGPPSTSTIAEVEAEDTKN</sequence>
<name>A0A369K0L5_HYPMA</name>
<evidence type="ECO:0000259" key="1">
    <source>
        <dbReference type="Pfam" id="PF00867"/>
    </source>
</evidence>
<protein>
    <recommendedName>
        <fullName evidence="1">XPG-I domain-containing protein</fullName>
    </recommendedName>
</protein>
<dbReference type="InterPro" id="IPR029060">
    <property type="entry name" value="PIN-like_dom_sf"/>
</dbReference>
<dbReference type="Pfam" id="PF00867">
    <property type="entry name" value="XPG_I"/>
    <property type="match status" value="1"/>
</dbReference>
<dbReference type="GO" id="GO:0017108">
    <property type="term" value="F:5'-flap endonuclease activity"/>
    <property type="evidence" value="ECO:0007669"/>
    <property type="project" value="TreeGrafter"/>
</dbReference>
<comment type="caution">
    <text evidence="2">The sequence shown here is derived from an EMBL/GenBank/DDBJ whole genome shotgun (WGS) entry which is preliminary data.</text>
</comment>
<dbReference type="PANTHER" id="PTHR11081:SF75">
    <property type="entry name" value="ENDONUCLEASE, PUTATIVE (AFU_ORTHOLOGUE AFUA_3G13260)-RELATED"/>
    <property type="match status" value="1"/>
</dbReference>
<dbReference type="PANTHER" id="PTHR11081">
    <property type="entry name" value="FLAP ENDONUCLEASE FAMILY MEMBER"/>
    <property type="match status" value="1"/>
</dbReference>
<organism evidence="2 3">
    <name type="scientific">Hypsizygus marmoreus</name>
    <name type="common">White beech mushroom</name>
    <name type="synonym">Agaricus marmoreus</name>
    <dbReference type="NCBI Taxonomy" id="39966"/>
    <lineage>
        <taxon>Eukaryota</taxon>
        <taxon>Fungi</taxon>
        <taxon>Dikarya</taxon>
        <taxon>Basidiomycota</taxon>
        <taxon>Agaricomycotina</taxon>
        <taxon>Agaricomycetes</taxon>
        <taxon>Agaricomycetidae</taxon>
        <taxon>Agaricales</taxon>
        <taxon>Tricholomatineae</taxon>
        <taxon>Lyophyllaceae</taxon>
        <taxon>Hypsizygus</taxon>
    </lineage>
</organism>
<dbReference type="OrthoDB" id="2148513at2759"/>